<keyword evidence="6" id="KW-1185">Reference proteome</keyword>
<evidence type="ECO:0000313" key="6">
    <source>
        <dbReference type="Proteomes" id="UP001596484"/>
    </source>
</evidence>
<dbReference type="InterPro" id="IPR016032">
    <property type="entry name" value="Sig_transdc_resp-reg_C-effctor"/>
</dbReference>
<dbReference type="InterPro" id="IPR027417">
    <property type="entry name" value="P-loop_NTPase"/>
</dbReference>
<keyword evidence="3" id="KW-0804">Transcription</keyword>
<dbReference type="InterPro" id="IPR011990">
    <property type="entry name" value="TPR-like_helical_dom_sf"/>
</dbReference>
<proteinExistence type="predicted"/>
<dbReference type="PANTHER" id="PTHR44688:SF16">
    <property type="entry name" value="DNA-BINDING TRANSCRIPTIONAL ACTIVATOR DEVR_DOSR"/>
    <property type="match status" value="1"/>
</dbReference>
<dbReference type="PANTHER" id="PTHR44688">
    <property type="entry name" value="DNA-BINDING TRANSCRIPTIONAL ACTIVATOR DEVR_DOSR"/>
    <property type="match status" value="1"/>
</dbReference>
<dbReference type="CDD" id="cd06170">
    <property type="entry name" value="LuxR_C_like"/>
    <property type="match status" value="1"/>
</dbReference>
<protein>
    <submittedName>
        <fullName evidence="5">LuxR C-terminal-related transcriptional regulator</fullName>
    </submittedName>
</protein>
<dbReference type="SUPFAM" id="SSF46894">
    <property type="entry name" value="C-terminal effector domain of the bipartite response regulators"/>
    <property type="match status" value="1"/>
</dbReference>
<dbReference type="SUPFAM" id="SSF52540">
    <property type="entry name" value="P-loop containing nucleoside triphosphate hydrolases"/>
    <property type="match status" value="1"/>
</dbReference>
<feature type="domain" description="HTH luxR-type" evidence="4">
    <location>
        <begin position="797"/>
        <end position="862"/>
    </location>
</feature>
<dbReference type="Gene3D" id="1.25.40.10">
    <property type="entry name" value="Tetratricopeptide repeat domain"/>
    <property type="match status" value="1"/>
</dbReference>
<comment type="caution">
    <text evidence="5">The sequence shown here is derived from an EMBL/GenBank/DDBJ whole genome shotgun (WGS) entry which is preliminary data.</text>
</comment>
<dbReference type="PROSITE" id="PS50043">
    <property type="entry name" value="HTH_LUXR_2"/>
    <property type="match status" value="1"/>
</dbReference>
<dbReference type="SUPFAM" id="SSF48452">
    <property type="entry name" value="TPR-like"/>
    <property type="match status" value="1"/>
</dbReference>
<dbReference type="PRINTS" id="PR00038">
    <property type="entry name" value="HTHLUXR"/>
</dbReference>
<name>A0ABW2RS90_9NOCA</name>
<evidence type="ECO:0000256" key="3">
    <source>
        <dbReference type="ARBA" id="ARBA00023163"/>
    </source>
</evidence>
<dbReference type="RefSeq" id="WP_378400997.1">
    <property type="nucleotide sequence ID" value="NZ_JBHTCS010000002.1"/>
</dbReference>
<dbReference type="Proteomes" id="UP001596484">
    <property type="component" value="Unassembled WGS sequence"/>
</dbReference>
<evidence type="ECO:0000256" key="1">
    <source>
        <dbReference type="ARBA" id="ARBA00023015"/>
    </source>
</evidence>
<dbReference type="SMART" id="SM00421">
    <property type="entry name" value="HTH_LUXR"/>
    <property type="match status" value="1"/>
</dbReference>
<dbReference type="Gene3D" id="1.10.10.10">
    <property type="entry name" value="Winged helix-like DNA-binding domain superfamily/Winged helix DNA-binding domain"/>
    <property type="match status" value="1"/>
</dbReference>
<dbReference type="EMBL" id="JBHTCS010000002">
    <property type="protein sequence ID" value="MFC7446635.1"/>
    <property type="molecule type" value="Genomic_DNA"/>
</dbReference>
<dbReference type="InterPro" id="IPR036388">
    <property type="entry name" value="WH-like_DNA-bd_sf"/>
</dbReference>
<accession>A0ABW2RS90</accession>
<reference evidence="6" key="1">
    <citation type="journal article" date="2019" name="Int. J. Syst. Evol. Microbiol.">
        <title>The Global Catalogue of Microorganisms (GCM) 10K type strain sequencing project: providing services to taxonomists for standard genome sequencing and annotation.</title>
        <authorList>
            <consortium name="The Broad Institute Genomics Platform"/>
            <consortium name="The Broad Institute Genome Sequencing Center for Infectious Disease"/>
            <person name="Wu L."/>
            <person name="Ma J."/>
        </authorList>
    </citation>
    <scope>NUCLEOTIDE SEQUENCE [LARGE SCALE GENOMIC DNA]</scope>
    <source>
        <strain evidence="6">ICMP 19430</strain>
    </source>
</reference>
<dbReference type="Pfam" id="PF00196">
    <property type="entry name" value="GerE"/>
    <property type="match status" value="1"/>
</dbReference>
<evidence type="ECO:0000313" key="5">
    <source>
        <dbReference type="EMBL" id="MFC7446635.1"/>
    </source>
</evidence>
<evidence type="ECO:0000256" key="2">
    <source>
        <dbReference type="ARBA" id="ARBA00023125"/>
    </source>
</evidence>
<sequence length="864" mass="91158">MNLAWPVIERRAASTAIAEALGSGDGSRGVLVEGLAGTGKTTLITDYASSLRRPVRWITGTAAAHGRPFGVVPRRVDTTSPWSLAAMLSDAGRSFSEELSGGTIVVDDAHLLDPLSAALLNQLATGGGPALVVAFRTGEPAPDAITALWKDRGLARFTLGCFDRGETEAVLTAALGGAVESRTVDRIAATTQGNPLYLRHLVEGSLAAGHLRCTAGIWQLRGEPVVTLELALLLHHRCVHAPPAARRVVALVAFGEPLELAALGDLVGRESMLAAERAGLVRFSTEGSTLMARLAHPFLGEVVRRGMDAAAARHIRGELASRLAGAPEPAERVRAAELSLRSDRRACARVLTEAAADAIALCSFTSAEVLARAATADGGGVRAELIRATTLAGTNRAAEAERLLAVLNPEGWAERQLVRWAVLRSGNLFWNLGAGERATGLLSSTRARVTTPAGLECLDAARAAIDLCRGHTCVAVEAANRIRHADCAPPAARMWAASAGCLALSLMGRGHEVPRWADETAGLTEWDTSALRFAVGHGEILALIYAGRYDQAETCARRYLELARNNDAMWFGMSSLLGKLELARGRLAEAGRRLEEATSGPGRSNPQWRVLANLLLAQCLALSGRRIEAMAAVERAEDAFGENTALYRADLGITRSWLAAGSGDLGRAIGLARRAADHASELGLFAVAAEAVHTAVRFGDRACGARLTALSNMVDGSLIAPMTTQAIAAEAADGYGLLSAAAQFDHLGSRLLAADAFAQSAAAFRRTGNRRAELRASTRAYTLARMCGDACTPAILAAAGPLPLTPREHEVAVLAAARLTNHEIADRLAVSTRTVEGHIYHIYMKLDVPDREGLADMILMETAP</sequence>
<keyword evidence="1" id="KW-0805">Transcription regulation</keyword>
<organism evidence="5 6">
    <name type="scientific">Rhodococcus daqingensis</name>
    <dbReference type="NCBI Taxonomy" id="2479363"/>
    <lineage>
        <taxon>Bacteria</taxon>
        <taxon>Bacillati</taxon>
        <taxon>Actinomycetota</taxon>
        <taxon>Actinomycetes</taxon>
        <taxon>Mycobacteriales</taxon>
        <taxon>Nocardiaceae</taxon>
        <taxon>Rhodococcus</taxon>
    </lineage>
</organism>
<gene>
    <name evidence="5" type="ORF">ACFQS9_01905</name>
</gene>
<dbReference type="InterPro" id="IPR000792">
    <property type="entry name" value="Tscrpt_reg_LuxR_C"/>
</dbReference>
<evidence type="ECO:0000259" key="4">
    <source>
        <dbReference type="PROSITE" id="PS50043"/>
    </source>
</evidence>
<keyword evidence="2" id="KW-0238">DNA-binding</keyword>